<dbReference type="Pfam" id="PF13786">
    <property type="entry name" value="DUF4179"/>
    <property type="match status" value="1"/>
</dbReference>
<dbReference type="Proteomes" id="UP000279911">
    <property type="component" value="Unassembled WGS sequence"/>
</dbReference>
<feature type="transmembrane region" description="Helical" evidence="1">
    <location>
        <begin position="45"/>
        <end position="63"/>
    </location>
</feature>
<evidence type="ECO:0000313" key="4">
    <source>
        <dbReference type="Proteomes" id="UP000279911"/>
    </source>
</evidence>
<gene>
    <name evidence="3" type="ORF">EJA10_04940</name>
</gene>
<evidence type="ECO:0000256" key="1">
    <source>
        <dbReference type="SAM" id="Phobius"/>
    </source>
</evidence>
<name>A0A3R9E8K9_9BACI</name>
<evidence type="ECO:0000259" key="2">
    <source>
        <dbReference type="Pfam" id="PF13786"/>
    </source>
</evidence>
<dbReference type="EMBL" id="RSFW01000007">
    <property type="protein sequence ID" value="RSD28434.1"/>
    <property type="molecule type" value="Genomic_DNA"/>
</dbReference>
<dbReference type="AlphaFoldDB" id="A0A3R9E8K9"/>
<feature type="domain" description="DUF4179" evidence="2">
    <location>
        <begin position="46"/>
        <end position="127"/>
    </location>
</feature>
<reference evidence="4" key="1">
    <citation type="submission" date="2018-12" db="EMBL/GenBank/DDBJ databases">
        <title>Bacillus chawlae sp. nov., Bacillus glennii sp. nov., and Bacillus saganii sp. nov. Isolated from the Vehicle Assembly Building at Kennedy Space Center where the Viking Spacecraft were Assembled.</title>
        <authorList>
            <person name="Seuylemezian A."/>
            <person name="Vaishampayan P."/>
        </authorList>
    </citation>
    <scope>NUCLEOTIDE SEQUENCE [LARGE SCALE GENOMIC DNA]</scope>
    <source>
        <strain evidence="4">DSM 13966</strain>
    </source>
</reference>
<dbReference type="OrthoDB" id="2961302at2"/>
<proteinExistence type="predicted"/>
<keyword evidence="1" id="KW-0472">Membrane</keyword>
<comment type="caution">
    <text evidence="3">The sequence shown here is derived from an EMBL/GenBank/DDBJ whole genome shotgun (WGS) entry which is preliminary data.</text>
</comment>
<organism evidence="3 4">
    <name type="scientific">Mesobacillus subterraneus</name>
    <dbReference type="NCBI Taxonomy" id="285983"/>
    <lineage>
        <taxon>Bacteria</taxon>
        <taxon>Bacillati</taxon>
        <taxon>Bacillota</taxon>
        <taxon>Bacilli</taxon>
        <taxon>Bacillales</taxon>
        <taxon>Bacillaceae</taxon>
        <taxon>Mesobacillus</taxon>
    </lineage>
</organism>
<keyword evidence="1" id="KW-1133">Transmembrane helix</keyword>
<sequence>MREIERELEKEKKRLEDMDAPVDFESRLRGALDASVRKPRRVPPYFKLAAVAVICLALVGYNFNAFAYYGKKLLGFDEVLNATMKDLNEKGMGQAVDKKTTLDDGTELTIDGVMTDANQLIIYYTLSNSEGLGEMAGDVSPRKVTGFLTDSFAESGVAKVNDAGTELKGTMHFEPVNPFARKLTLHYWQGSNQKEESITFPYDPNKAMQTQIKQSINKTVRVDNGKLTFKSITATPTTTIIKGTMDVPAYDRVDLGLNGIELMANGRFIGQAGSGVTTGLSGTTFDVRFDALPEKLETLELVVKEFIGFKKLDEKFVAKEGRYDLDGKELWIKDVSQSERGVEITIATEDHLTLDGVSIATSSKRTPLKTTINQTEEKLDDGRIIKERTMVFETKTTPEYLLIEGIHYRKQYNKKIDIPVK</sequence>
<keyword evidence="1" id="KW-0812">Transmembrane</keyword>
<dbReference type="RefSeq" id="WP_125478906.1">
    <property type="nucleotide sequence ID" value="NZ_RSFW01000007.1"/>
</dbReference>
<dbReference type="InterPro" id="IPR025436">
    <property type="entry name" value="DUF4179"/>
</dbReference>
<protein>
    <submittedName>
        <fullName evidence="3">DUF4179 domain-containing protein</fullName>
    </submittedName>
</protein>
<accession>A0A3R9E8K9</accession>
<evidence type="ECO:0000313" key="3">
    <source>
        <dbReference type="EMBL" id="RSD28434.1"/>
    </source>
</evidence>